<organism evidence="4 5">
    <name type="scientific">Alkaliphilus peptidifermentans DSM 18978</name>
    <dbReference type="NCBI Taxonomy" id="1120976"/>
    <lineage>
        <taxon>Bacteria</taxon>
        <taxon>Bacillati</taxon>
        <taxon>Bacillota</taxon>
        <taxon>Clostridia</taxon>
        <taxon>Peptostreptococcales</taxon>
        <taxon>Natronincolaceae</taxon>
        <taxon>Alkaliphilus</taxon>
    </lineage>
</organism>
<gene>
    <name evidence="4" type="ORF">SAMN03080606_02901</name>
</gene>
<evidence type="ECO:0000313" key="5">
    <source>
        <dbReference type="Proteomes" id="UP000198636"/>
    </source>
</evidence>
<keyword evidence="5" id="KW-1185">Reference proteome</keyword>
<evidence type="ECO:0000256" key="1">
    <source>
        <dbReference type="ARBA" id="ARBA00022741"/>
    </source>
</evidence>
<dbReference type="InterPro" id="IPR017871">
    <property type="entry name" value="ABC_transporter-like_CS"/>
</dbReference>
<dbReference type="PROSITE" id="PS50893">
    <property type="entry name" value="ABC_TRANSPORTER_2"/>
    <property type="match status" value="1"/>
</dbReference>
<dbReference type="InterPro" id="IPR003439">
    <property type="entry name" value="ABC_transporter-like_ATP-bd"/>
</dbReference>
<accession>A0A1G5JM56</accession>
<dbReference type="RefSeq" id="WP_091545083.1">
    <property type="nucleotide sequence ID" value="NZ_FMUS01000020.1"/>
</dbReference>
<dbReference type="GO" id="GO:0005524">
    <property type="term" value="F:ATP binding"/>
    <property type="evidence" value="ECO:0007669"/>
    <property type="project" value="UniProtKB-KW"/>
</dbReference>
<sequence length="212" mass="23954">MKALEVNNLKISYRCHNQIYKYPNFTIGKGECLSIMGASGCGKTTLLNGLYNLNFNGRVKYTTAKLFDADIKSYNKKIYEVVSYLPQYSQSALNPSITIKEHIYHIANGIAKDSEDYLELLQILKLDKDILSLYPHQLSGGMKQRIVLLLGSLKNPQLYVLDEPSTAIDSITLKIILSFLREKKDKGTSMMMVTHDYGFSRLISDEILILGT</sequence>
<feature type="domain" description="ABC transporter" evidence="3">
    <location>
        <begin position="4"/>
        <end position="212"/>
    </location>
</feature>
<dbReference type="PANTHER" id="PTHR43067">
    <property type="entry name" value="OLIGOPEPTIDE/DIPEPTIDE ABC TRANSPORTER, ATPASE SUBUNIT"/>
    <property type="match status" value="1"/>
</dbReference>
<dbReference type="STRING" id="1120976.SAMN03080606_02901"/>
<dbReference type="PANTHER" id="PTHR43067:SF3">
    <property type="entry name" value="MALTOSE ABC TRANSPORTER, ATP-BINDING PROTEIN"/>
    <property type="match status" value="1"/>
</dbReference>
<evidence type="ECO:0000313" key="4">
    <source>
        <dbReference type="EMBL" id="SCY89001.1"/>
    </source>
</evidence>
<keyword evidence="2 4" id="KW-0067">ATP-binding</keyword>
<proteinExistence type="predicted"/>
<dbReference type="Gene3D" id="3.40.50.300">
    <property type="entry name" value="P-loop containing nucleotide triphosphate hydrolases"/>
    <property type="match status" value="1"/>
</dbReference>
<name>A0A1G5JM56_9FIRM</name>
<keyword evidence="1" id="KW-0547">Nucleotide-binding</keyword>
<reference evidence="4 5" key="1">
    <citation type="submission" date="2016-10" db="EMBL/GenBank/DDBJ databases">
        <authorList>
            <person name="de Groot N.N."/>
        </authorList>
    </citation>
    <scope>NUCLEOTIDE SEQUENCE [LARGE SCALE GENOMIC DNA]</scope>
    <source>
        <strain evidence="4 5">DSM 18978</strain>
    </source>
</reference>
<dbReference type="Proteomes" id="UP000198636">
    <property type="component" value="Unassembled WGS sequence"/>
</dbReference>
<dbReference type="OrthoDB" id="9806285at2"/>
<dbReference type="Pfam" id="PF00005">
    <property type="entry name" value="ABC_tran"/>
    <property type="match status" value="1"/>
</dbReference>
<dbReference type="SUPFAM" id="SSF52540">
    <property type="entry name" value="P-loop containing nucleoside triphosphate hydrolases"/>
    <property type="match status" value="1"/>
</dbReference>
<dbReference type="InterPro" id="IPR027417">
    <property type="entry name" value="P-loop_NTPase"/>
</dbReference>
<dbReference type="GO" id="GO:0016887">
    <property type="term" value="F:ATP hydrolysis activity"/>
    <property type="evidence" value="ECO:0007669"/>
    <property type="project" value="InterPro"/>
</dbReference>
<dbReference type="PROSITE" id="PS00211">
    <property type="entry name" value="ABC_TRANSPORTER_1"/>
    <property type="match status" value="1"/>
</dbReference>
<evidence type="ECO:0000256" key="2">
    <source>
        <dbReference type="ARBA" id="ARBA00022840"/>
    </source>
</evidence>
<evidence type="ECO:0000259" key="3">
    <source>
        <dbReference type="PROSITE" id="PS50893"/>
    </source>
</evidence>
<dbReference type="InterPro" id="IPR003593">
    <property type="entry name" value="AAA+_ATPase"/>
</dbReference>
<dbReference type="AlphaFoldDB" id="A0A1G5JM56"/>
<dbReference type="EMBL" id="FMUS01000020">
    <property type="protein sequence ID" value="SCY89001.1"/>
    <property type="molecule type" value="Genomic_DNA"/>
</dbReference>
<protein>
    <submittedName>
        <fullName evidence="4">Peptide/nickel transport system ATP-binding protein</fullName>
    </submittedName>
</protein>
<dbReference type="SMART" id="SM00382">
    <property type="entry name" value="AAA"/>
    <property type="match status" value="1"/>
</dbReference>